<evidence type="ECO:0000313" key="2">
    <source>
        <dbReference type="Proteomes" id="UP001594351"/>
    </source>
</evidence>
<protein>
    <recommendedName>
        <fullName evidence="3">Twin-arginine translocation signal domain-containing protein</fullName>
    </recommendedName>
</protein>
<dbReference type="EMBL" id="JBHPBY010000726">
    <property type="protein sequence ID" value="MFC1854118.1"/>
    <property type="molecule type" value="Genomic_DNA"/>
</dbReference>
<dbReference type="SUPFAM" id="SSF55136">
    <property type="entry name" value="Probable bacterial effector-binding domain"/>
    <property type="match status" value="1"/>
</dbReference>
<reference evidence="1 2" key="1">
    <citation type="submission" date="2024-09" db="EMBL/GenBank/DDBJ databases">
        <title>Laminarin stimulates single cell rates of sulfate reduction while oxygen inhibits transcriptomic activity in coastal marine sediment.</title>
        <authorList>
            <person name="Lindsay M."/>
            <person name="Orcutt B."/>
            <person name="Emerson D."/>
            <person name="Stepanauskas R."/>
            <person name="D'Angelo T."/>
        </authorList>
    </citation>
    <scope>NUCLEOTIDE SEQUENCE [LARGE SCALE GENOMIC DNA]</scope>
    <source>
        <strain evidence="1">SAG AM-311-K15</strain>
    </source>
</reference>
<keyword evidence="2" id="KW-1185">Reference proteome</keyword>
<gene>
    <name evidence="1" type="ORF">ACFL27_28375</name>
</gene>
<proteinExistence type="predicted"/>
<name>A0ABV6Z6R4_UNCC1</name>
<evidence type="ECO:0000313" key="1">
    <source>
        <dbReference type="EMBL" id="MFC1854118.1"/>
    </source>
</evidence>
<dbReference type="InterPro" id="IPR011256">
    <property type="entry name" value="Reg_factor_effector_dom_sf"/>
</dbReference>
<comment type="caution">
    <text evidence="1">The sequence shown here is derived from an EMBL/GenBank/DDBJ whole genome shotgun (WGS) entry which is preliminary data.</text>
</comment>
<evidence type="ECO:0008006" key="3">
    <source>
        <dbReference type="Google" id="ProtNLM"/>
    </source>
</evidence>
<dbReference type="Proteomes" id="UP001594351">
    <property type="component" value="Unassembled WGS sequence"/>
</dbReference>
<sequence>SVKPGIKSQERGIERPTERKRVKGEKMDKRCYKELHRRAFIKTGLTGMACLAVPSFLPPLSETIYAGDMTNNNKIQSVIREEVLFAGIRKPIKKRKELEPRIETLKKVCGSKISGPLTHIFRFDTPVDGFDSEIGYPVSEAITTDEIQTHTLRKMHFYSLKHQGPLDTLGQSTVKLYGYMKQTGLSPELELVEIYHHYDPQNMTIENMASFLAWPEVYMEQLVRVLGQKTAKNIWQGGQKMSPHTLVDERCQWVADTINRLKQRTTLDQQFDVLSRVALIRPVEDVQKYKKMFDETQDINTIFQAQHKQLENTPTGGFVDPPRYDGKILHVSKVPYNKKAYLAAKTPTELRKAYCFCNLVREAKNPQIDPIFCYRAAGWARQFWEPILGLNFKKCQITHSILKGDRFCAWDYHVG</sequence>
<feature type="non-terminal residue" evidence="1">
    <location>
        <position position="1"/>
    </location>
</feature>
<accession>A0ABV6Z6R4</accession>
<dbReference type="Gene3D" id="3.20.80.10">
    <property type="entry name" value="Regulatory factor, effector binding domain"/>
    <property type="match status" value="1"/>
</dbReference>
<organism evidence="1 2">
    <name type="scientific">candidate division CSSED10-310 bacterium</name>
    <dbReference type="NCBI Taxonomy" id="2855610"/>
    <lineage>
        <taxon>Bacteria</taxon>
        <taxon>Bacteria division CSSED10-310</taxon>
    </lineage>
</organism>